<dbReference type="InterPro" id="IPR002156">
    <property type="entry name" value="RNaseH_domain"/>
</dbReference>
<dbReference type="GO" id="GO:0043137">
    <property type="term" value="P:DNA replication, removal of RNA primer"/>
    <property type="evidence" value="ECO:0007669"/>
    <property type="project" value="TreeGrafter"/>
</dbReference>
<reference evidence="14" key="1">
    <citation type="submission" date="2022-06" db="EMBL/GenBank/DDBJ databases">
        <title>Genomic Encyclopedia of Archaeal and Bacterial Type Strains, Phase II (KMG-II): from individual species to whole genera.</title>
        <authorList>
            <person name="Goeker M."/>
        </authorList>
    </citation>
    <scope>NUCLEOTIDE SEQUENCE</scope>
    <source>
        <strain evidence="14">DSM 43935</strain>
    </source>
</reference>
<evidence type="ECO:0000256" key="6">
    <source>
        <dbReference type="ARBA" id="ARBA00022722"/>
    </source>
</evidence>
<evidence type="ECO:0000256" key="10">
    <source>
        <dbReference type="ARBA" id="ARBA00022842"/>
    </source>
</evidence>
<gene>
    <name evidence="11" type="primary">rnhA</name>
    <name evidence="14" type="ORF">LX83_005125</name>
</gene>
<comment type="similarity">
    <text evidence="3 11">Belongs to the RNase H family.</text>
</comment>
<keyword evidence="15" id="KW-1185">Reference proteome</keyword>
<dbReference type="CDD" id="cd09278">
    <property type="entry name" value="RNase_HI_prokaryote_like"/>
    <property type="match status" value="1"/>
</dbReference>
<accession>A0AAE3KIQ6</accession>
<evidence type="ECO:0000256" key="1">
    <source>
        <dbReference type="ARBA" id="ARBA00000077"/>
    </source>
</evidence>
<dbReference type="EMBL" id="JAMTCK010000013">
    <property type="protein sequence ID" value="MCP2168247.1"/>
    <property type="molecule type" value="Genomic_DNA"/>
</dbReference>
<feature type="region of interest" description="Disordered" evidence="12">
    <location>
        <begin position="146"/>
        <end position="173"/>
    </location>
</feature>
<dbReference type="GO" id="GO:0005737">
    <property type="term" value="C:cytoplasm"/>
    <property type="evidence" value="ECO:0007669"/>
    <property type="project" value="UniProtKB-SubCell"/>
</dbReference>
<evidence type="ECO:0000256" key="8">
    <source>
        <dbReference type="ARBA" id="ARBA00022759"/>
    </source>
</evidence>
<dbReference type="InterPro" id="IPR036397">
    <property type="entry name" value="RNaseH_sf"/>
</dbReference>
<feature type="binding site" evidence="11">
    <location>
        <position position="137"/>
    </location>
    <ligand>
        <name>Mg(2+)</name>
        <dbReference type="ChEBI" id="CHEBI:18420"/>
        <label>2</label>
    </ligand>
</feature>
<feature type="binding site" evidence="11">
    <location>
        <position position="12"/>
    </location>
    <ligand>
        <name>Mg(2+)</name>
        <dbReference type="ChEBI" id="CHEBI:18420"/>
        <label>2</label>
    </ligand>
</feature>
<evidence type="ECO:0000256" key="12">
    <source>
        <dbReference type="SAM" id="MobiDB-lite"/>
    </source>
</evidence>
<comment type="subcellular location">
    <subcellularLocation>
        <location evidence="11">Cytoplasm</location>
    </subcellularLocation>
</comment>
<evidence type="ECO:0000256" key="11">
    <source>
        <dbReference type="HAMAP-Rule" id="MF_00042"/>
    </source>
</evidence>
<dbReference type="Gene3D" id="3.30.420.10">
    <property type="entry name" value="Ribonuclease H-like superfamily/Ribonuclease H"/>
    <property type="match status" value="1"/>
</dbReference>
<organism evidence="14 15">
    <name type="scientific">Goodfellowiella coeruleoviolacea</name>
    <dbReference type="NCBI Taxonomy" id="334858"/>
    <lineage>
        <taxon>Bacteria</taxon>
        <taxon>Bacillati</taxon>
        <taxon>Actinomycetota</taxon>
        <taxon>Actinomycetes</taxon>
        <taxon>Pseudonocardiales</taxon>
        <taxon>Pseudonocardiaceae</taxon>
        <taxon>Goodfellowiella</taxon>
    </lineage>
</organism>
<comment type="function">
    <text evidence="2 11">Endonuclease that specifically degrades the RNA of RNA-DNA hybrids.</text>
</comment>
<keyword evidence="10 11" id="KW-0460">Magnesium</keyword>
<evidence type="ECO:0000259" key="13">
    <source>
        <dbReference type="PROSITE" id="PS50879"/>
    </source>
</evidence>
<dbReference type="GO" id="GO:0003676">
    <property type="term" value="F:nucleic acid binding"/>
    <property type="evidence" value="ECO:0007669"/>
    <property type="project" value="InterPro"/>
</dbReference>
<dbReference type="Proteomes" id="UP001206128">
    <property type="component" value="Unassembled WGS sequence"/>
</dbReference>
<dbReference type="GO" id="GO:0000287">
    <property type="term" value="F:magnesium ion binding"/>
    <property type="evidence" value="ECO:0007669"/>
    <property type="project" value="UniProtKB-UniRule"/>
</dbReference>
<dbReference type="EC" id="3.1.26.4" evidence="5 11"/>
<keyword evidence="6 11" id="KW-0540">Nuclease</keyword>
<evidence type="ECO:0000256" key="3">
    <source>
        <dbReference type="ARBA" id="ARBA00005300"/>
    </source>
</evidence>
<keyword evidence="9 11" id="KW-0378">Hydrolase</keyword>
<keyword evidence="11" id="KW-0963">Cytoplasm</keyword>
<dbReference type="SUPFAM" id="SSF53098">
    <property type="entry name" value="Ribonuclease H-like"/>
    <property type="match status" value="1"/>
</dbReference>
<keyword evidence="8 11" id="KW-0255">Endonuclease</keyword>
<proteinExistence type="inferred from homology"/>
<evidence type="ECO:0000256" key="4">
    <source>
        <dbReference type="ARBA" id="ARBA00011245"/>
    </source>
</evidence>
<comment type="subunit">
    <text evidence="4 11">Monomer.</text>
</comment>
<feature type="binding site" evidence="11">
    <location>
        <position position="51"/>
    </location>
    <ligand>
        <name>Mg(2+)</name>
        <dbReference type="ChEBI" id="CHEBI:18420"/>
        <label>1</label>
    </ligand>
</feature>
<dbReference type="NCBIfam" id="NF001236">
    <property type="entry name" value="PRK00203.1"/>
    <property type="match status" value="1"/>
</dbReference>
<dbReference type="GO" id="GO:0004523">
    <property type="term" value="F:RNA-DNA hybrid ribonuclease activity"/>
    <property type="evidence" value="ECO:0007669"/>
    <property type="project" value="UniProtKB-UniRule"/>
</dbReference>
<dbReference type="InterPro" id="IPR012337">
    <property type="entry name" value="RNaseH-like_sf"/>
</dbReference>
<evidence type="ECO:0000313" key="15">
    <source>
        <dbReference type="Proteomes" id="UP001206128"/>
    </source>
</evidence>
<sequence>MADELVVEIYTDGACSGNPGPGGWGALLRYGQHEKELYGGEPGTTTNNRMELMAPIQALESLTRPAAVAIYTDSTYVRNGVTAWLPRWKANGWRTSGKQPVKNADLWRRLDAAAGRHRVRWHWVKGHAGHPDNERADRLAVRGAREALAARPGPPEPPERPDVADLTPHLFSS</sequence>
<evidence type="ECO:0000256" key="9">
    <source>
        <dbReference type="ARBA" id="ARBA00022801"/>
    </source>
</evidence>
<feature type="domain" description="RNase H type-1" evidence="13">
    <location>
        <begin position="3"/>
        <end position="145"/>
    </location>
</feature>
<dbReference type="Pfam" id="PF00075">
    <property type="entry name" value="RNase_H"/>
    <property type="match status" value="1"/>
</dbReference>
<evidence type="ECO:0000313" key="14">
    <source>
        <dbReference type="EMBL" id="MCP2168247.1"/>
    </source>
</evidence>
<dbReference type="HAMAP" id="MF_00042">
    <property type="entry name" value="RNase_H"/>
    <property type="match status" value="1"/>
</dbReference>
<dbReference type="InterPro" id="IPR022892">
    <property type="entry name" value="RNaseHI"/>
</dbReference>
<dbReference type="PANTHER" id="PTHR10642">
    <property type="entry name" value="RIBONUCLEASE H1"/>
    <property type="match status" value="1"/>
</dbReference>
<feature type="binding site" evidence="11">
    <location>
        <position position="73"/>
    </location>
    <ligand>
        <name>Mg(2+)</name>
        <dbReference type="ChEBI" id="CHEBI:18420"/>
        <label>1</label>
    </ligand>
</feature>
<dbReference type="FunFam" id="3.30.420.10:FF:000089">
    <property type="entry name" value="Ribonuclease H"/>
    <property type="match status" value="1"/>
</dbReference>
<dbReference type="PANTHER" id="PTHR10642:SF26">
    <property type="entry name" value="RIBONUCLEASE H1"/>
    <property type="match status" value="1"/>
</dbReference>
<evidence type="ECO:0000256" key="7">
    <source>
        <dbReference type="ARBA" id="ARBA00022723"/>
    </source>
</evidence>
<evidence type="ECO:0000256" key="2">
    <source>
        <dbReference type="ARBA" id="ARBA00004065"/>
    </source>
</evidence>
<feature type="binding site" evidence="11">
    <location>
        <position position="12"/>
    </location>
    <ligand>
        <name>Mg(2+)</name>
        <dbReference type="ChEBI" id="CHEBI:18420"/>
        <label>1</label>
    </ligand>
</feature>
<dbReference type="InterPro" id="IPR050092">
    <property type="entry name" value="RNase_H"/>
</dbReference>
<evidence type="ECO:0000256" key="5">
    <source>
        <dbReference type="ARBA" id="ARBA00012180"/>
    </source>
</evidence>
<comment type="caution">
    <text evidence="14">The sequence shown here is derived from an EMBL/GenBank/DDBJ whole genome shotgun (WGS) entry which is preliminary data.</text>
</comment>
<protein>
    <recommendedName>
        <fullName evidence="5 11">Ribonuclease H</fullName>
        <shortName evidence="11">RNase H</shortName>
        <ecNumber evidence="5 11">3.1.26.4</ecNumber>
    </recommendedName>
</protein>
<dbReference type="PROSITE" id="PS50879">
    <property type="entry name" value="RNASE_H_1"/>
    <property type="match status" value="1"/>
</dbReference>
<keyword evidence="7 11" id="KW-0479">Metal-binding</keyword>
<comment type="cofactor">
    <cofactor evidence="11">
        <name>Mg(2+)</name>
        <dbReference type="ChEBI" id="CHEBI:18420"/>
    </cofactor>
    <text evidence="11">Binds 1 Mg(2+) ion per subunit. May bind a second metal ion at a regulatory site, or after substrate binding.</text>
</comment>
<dbReference type="AlphaFoldDB" id="A0AAE3KIQ6"/>
<name>A0AAE3KIQ6_9PSEU</name>
<comment type="catalytic activity">
    <reaction evidence="1 11">
        <text>Endonucleolytic cleavage to 5'-phosphomonoester.</text>
        <dbReference type="EC" id="3.1.26.4"/>
    </reaction>
</comment>